<dbReference type="InterPro" id="IPR029149">
    <property type="entry name" value="Creatin/AminoP/Spt16_N"/>
</dbReference>
<dbReference type="GO" id="GO:0004177">
    <property type="term" value="F:aminopeptidase activity"/>
    <property type="evidence" value="ECO:0007669"/>
    <property type="project" value="UniProtKB-KW"/>
</dbReference>
<dbReference type="AlphaFoldDB" id="A0A0S7BBW5"/>
<dbReference type="EMBL" id="DF967972">
    <property type="protein sequence ID" value="GAP15223.1"/>
    <property type="molecule type" value="Genomic_DNA"/>
</dbReference>
<dbReference type="Gene3D" id="3.40.350.10">
    <property type="entry name" value="Creatinase/prolidase N-terminal domain"/>
    <property type="match status" value="1"/>
</dbReference>
<dbReference type="SUPFAM" id="SSF53092">
    <property type="entry name" value="Creatinase/prolidase N-terminal domain"/>
    <property type="match status" value="1"/>
</dbReference>
<name>A0A0S7BBW5_9CHLR</name>
<dbReference type="STRING" id="360412.LARV_03007"/>
<dbReference type="CDD" id="cd01092">
    <property type="entry name" value="APP-like"/>
    <property type="match status" value="1"/>
</dbReference>
<dbReference type="SUPFAM" id="SSF55920">
    <property type="entry name" value="Creatinase/aminopeptidase"/>
    <property type="match status" value="1"/>
</dbReference>
<evidence type="ECO:0000259" key="2">
    <source>
        <dbReference type="Pfam" id="PF01321"/>
    </source>
</evidence>
<feature type="domain" description="Creatinase N-terminal" evidence="2">
    <location>
        <begin position="5"/>
        <end position="139"/>
    </location>
</feature>
<dbReference type="Proteomes" id="UP000055060">
    <property type="component" value="Unassembled WGS sequence"/>
</dbReference>
<evidence type="ECO:0000313" key="3">
    <source>
        <dbReference type="EMBL" id="GAP15223.1"/>
    </source>
</evidence>
<dbReference type="Gene3D" id="3.90.230.10">
    <property type="entry name" value="Creatinase/methionine aminopeptidase superfamily"/>
    <property type="match status" value="1"/>
</dbReference>
<dbReference type="PRINTS" id="PR00599">
    <property type="entry name" value="MAPEPTIDASE"/>
</dbReference>
<dbReference type="Pfam" id="PF00557">
    <property type="entry name" value="Peptidase_M24"/>
    <property type="match status" value="1"/>
</dbReference>
<keyword evidence="3" id="KW-0378">Hydrolase</keyword>
<keyword evidence="3" id="KW-0645">Protease</keyword>
<keyword evidence="3" id="KW-0031">Aminopeptidase</keyword>
<evidence type="ECO:0000259" key="1">
    <source>
        <dbReference type="Pfam" id="PF00557"/>
    </source>
</evidence>
<dbReference type="InterPro" id="IPR001714">
    <property type="entry name" value="Pept_M24_MAP"/>
</dbReference>
<dbReference type="RefSeq" id="WP_075074410.1">
    <property type="nucleotide sequence ID" value="NZ_DF967972.1"/>
</dbReference>
<evidence type="ECO:0000313" key="4">
    <source>
        <dbReference type="Proteomes" id="UP000055060"/>
    </source>
</evidence>
<protein>
    <submittedName>
        <fullName evidence="3">Xaa-Pro aminopeptidase</fullName>
    </submittedName>
</protein>
<dbReference type="InterPro" id="IPR036005">
    <property type="entry name" value="Creatinase/aminopeptidase-like"/>
</dbReference>
<dbReference type="GO" id="GO:0008235">
    <property type="term" value="F:metalloexopeptidase activity"/>
    <property type="evidence" value="ECO:0007669"/>
    <property type="project" value="UniProtKB-ARBA"/>
</dbReference>
<feature type="domain" description="Peptidase M24" evidence="1">
    <location>
        <begin position="147"/>
        <end position="351"/>
    </location>
</feature>
<gene>
    <name evidence="3" type="ORF">LARV_03007</name>
</gene>
<reference evidence="3" key="1">
    <citation type="submission" date="2015-07" db="EMBL/GenBank/DDBJ databases">
        <title>Draft Genome Sequences of Anaerolinea thermolimosa IMO-1, Bellilinea caldifistulae GOMI-1, Leptolinea tardivitalis YMTK-2, Levilinea saccharolytica KIBI-1,Longilinea arvoryzae KOME-1, Previously Described as Members of the Anaerolineaceae (Chloroflexi).</title>
        <authorList>
            <person name="Sekiguchi Y."/>
            <person name="Ohashi A."/>
            <person name="Matsuura N."/>
            <person name="Tourlousse M.D."/>
        </authorList>
    </citation>
    <scope>NUCLEOTIDE SEQUENCE [LARGE SCALE GENOMIC DNA]</scope>
    <source>
        <strain evidence="3">KOME-1</strain>
    </source>
</reference>
<dbReference type="InterPro" id="IPR050659">
    <property type="entry name" value="Peptidase_M24B"/>
</dbReference>
<sequence>MNPDRLSRLFELMQNNGLDALVLNPGPTLTYLTGLQFHLMERPTLLVLAPPAAPVIVLPELEKGKLAQARFELKPFTYGDNPAKWPDVIRAACADSRLSGKKVGLEPLRLRFMELQYLMAAAPQAHFVSGETALDNLRIQKDAQEVEAMRKAAKIAEQGFLWMLEKVRIGMSEREVAAELSLALLRAGSEPELPFSPIIASGPNSANPHAVPSERKLAAGDLVVVDWGAAYAGYYSDLTRTLAIGEVDPEFHRIAEVVAEANAAGRAAGRPGTTAGAVDQAARAVITAAGYAEYFTHRTGHGLGMETHEQPYMFGENALRLAEGMTYTVEPGIYLPGRGGVRIEDDMAVTATGAETLSSLPRELYSAR</sequence>
<dbReference type="PANTHER" id="PTHR46112:SF3">
    <property type="entry name" value="AMINOPEPTIDASE YPDF"/>
    <property type="match status" value="1"/>
</dbReference>
<accession>A0A0S7BBW5</accession>
<dbReference type="Pfam" id="PF01321">
    <property type="entry name" value="Creatinase_N"/>
    <property type="match status" value="1"/>
</dbReference>
<dbReference type="InterPro" id="IPR000587">
    <property type="entry name" value="Creatinase_N"/>
</dbReference>
<dbReference type="InterPro" id="IPR000994">
    <property type="entry name" value="Pept_M24"/>
</dbReference>
<keyword evidence="4" id="KW-1185">Reference proteome</keyword>
<dbReference type="PANTHER" id="PTHR46112">
    <property type="entry name" value="AMINOPEPTIDASE"/>
    <property type="match status" value="1"/>
</dbReference>
<dbReference type="OrthoDB" id="9806388at2"/>
<proteinExistence type="predicted"/>
<organism evidence="3">
    <name type="scientific">Longilinea arvoryzae</name>
    <dbReference type="NCBI Taxonomy" id="360412"/>
    <lineage>
        <taxon>Bacteria</taxon>
        <taxon>Bacillati</taxon>
        <taxon>Chloroflexota</taxon>
        <taxon>Anaerolineae</taxon>
        <taxon>Anaerolineales</taxon>
        <taxon>Anaerolineaceae</taxon>
        <taxon>Longilinea</taxon>
    </lineage>
</organism>